<sequence length="69" mass="8113">MVLLVFRREFFKPLPESLLLQTGHCQVLFEPFDESQRDGIGIDFQFHQAIIDDLRVYLDFTETEPLLKG</sequence>
<protein>
    <submittedName>
        <fullName evidence="1">Uncharacterized protein</fullName>
    </submittedName>
</protein>
<evidence type="ECO:0000313" key="1">
    <source>
        <dbReference type="EMBL" id="MPN38429.1"/>
    </source>
</evidence>
<gene>
    <name evidence="1" type="ORF">SDC9_185953</name>
</gene>
<comment type="caution">
    <text evidence="1">The sequence shown here is derived from an EMBL/GenBank/DDBJ whole genome shotgun (WGS) entry which is preliminary data.</text>
</comment>
<dbReference type="EMBL" id="VSSQ01093659">
    <property type="protein sequence ID" value="MPN38429.1"/>
    <property type="molecule type" value="Genomic_DNA"/>
</dbReference>
<proteinExistence type="predicted"/>
<accession>A0A645HJR1</accession>
<organism evidence="1">
    <name type="scientific">bioreactor metagenome</name>
    <dbReference type="NCBI Taxonomy" id="1076179"/>
    <lineage>
        <taxon>unclassified sequences</taxon>
        <taxon>metagenomes</taxon>
        <taxon>ecological metagenomes</taxon>
    </lineage>
</organism>
<reference evidence="1" key="1">
    <citation type="submission" date="2019-08" db="EMBL/GenBank/DDBJ databases">
        <authorList>
            <person name="Kucharzyk K."/>
            <person name="Murdoch R.W."/>
            <person name="Higgins S."/>
            <person name="Loffler F."/>
        </authorList>
    </citation>
    <scope>NUCLEOTIDE SEQUENCE</scope>
</reference>
<dbReference type="AlphaFoldDB" id="A0A645HJR1"/>
<name>A0A645HJR1_9ZZZZ</name>